<feature type="transmembrane region" description="Helical" evidence="3">
    <location>
        <begin position="9"/>
        <end position="33"/>
    </location>
</feature>
<sequence length="508" mass="55393">MQDRKNRFMLWLSAVVTLVGLIIYVINKWIYAFHDLMSSGSHGMETAAEDTPVLAVVRVALVLSPVVLWAAACYFYSRNRGHGLIRVLLTLTLTFSSIAITAGSGGSVEFHFSIFMVLAAAAYYDSIPLIVLMATLFAVQHLAGYAIAPQVVFGTDRYPFSMVLIHAFFLILTAAATIMQIRSKQSITRQLDESNRLKQQQLAELLEDVKAMSSSLEGSAESLAAASSEAVRLNREVRVIHEENHAALSEQSASLDRIEERLGQMNTTVQDSLEASGAMQLQAAATERNMGENVERMEHLTGFMDQTAGLIGDVHSTMEELRQSADSTGTMVGLIQGITEQIQLLALNASIEAARAGENGRGFAVVAGEVRKLAEQSRRTTDEAQATLAAIRSQTERTYADVGRGREAVQQSLGQLGAFNEGFGEMRDTIHDLLGFIGRINEMIGDIQEGTSGVTEEIKHIMTQIEEGFSSMQVLTEASRNQTAVSERVDSEAGNLGRQAEQLRGLLQ</sequence>
<feature type="transmembrane region" description="Helical" evidence="3">
    <location>
        <begin position="53"/>
        <end position="76"/>
    </location>
</feature>
<dbReference type="Gene3D" id="1.10.287.950">
    <property type="entry name" value="Methyl-accepting chemotaxis protein"/>
    <property type="match status" value="1"/>
</dbReference>
<keyword evidence="3" id="KW-0812">Transmembrane</keyword>
<dbReference type="SMART" id="SM00283">
    <property type="entry name" value="MA"/>
    <property type="match status" value="1"/>
</dbReference>
<reference evidence="5 6" key="1">
    <citation type="submission" date="2019-09" db="EMBL/GenBank/DDBJ databases">
        <title>Bacillus ochoae sp. nov., Paenibacillus whitsoniae sp. nov., Paenibacillus spiritus sp. nov. Isolated from the Mars Exploration Rover during spacecraft assembly.</title>
        <authorList>
            <person name="Seuylemezian A."/>
            <person name="Vaishampayan P."/>
        </authorList>
    </citation>
    <scope>NUCLEOTIDE SEQUENCE [LARGE SCALE GENOMIC DNA]</scope>
    <source>
        <strain evidence="5 6">MER_111</strain>
    </source>
</reference>
<proteinExistence type="predicted"/>
<dbReference type="RefSeq" id="WP_150458577.1">
    <property type="nucleotide sequence ID" value="NZ_VYKK01000015.1"/>
</dbReference>
<keyword evidence="3" id="KW-0472">Membrane</keyword>
<dbReference type="GO" id="GO:0016020">
    <property type="term" value="C:membrane"/>
    <property type="evidence" value="ECO:0007669"/>
    <property type="project" value="InterPro"/>
</dbReference>
<feature type="transmembrane region" description="Helical" evidence="3">
    <location>
        <begin position="83"/>
        <end position="102"/>
    </location>
</feature>
<dbReference type="GO" id="GO:0007165">
    <property type="term" value="P:signal transduction"/>
    <property type="evidence" value="ECO:0007669"/>
    <property type="project" value="UniProtKB-KW"/>
</dbReference>
<dbReference type="Pfam" id="PF00015">
    <property type="entry name" value="MCPsignal"/>
    <property type="match status" value="1"/>
</dbReference>
<dbReference type="PANTHER" id="PTHR32089:SF112">
    <property type="entry name" value="LYSOZYME-LIKE PROTEIN-RELATED"/>
    <property type="match status" value="1"/>
</dbReference>
<gene>
    <name evidence="5" type="ORF">F4V43_12585</name>
</gene>
<comment type="caution">
    <text evidence="5">The sequence shown here is derived from an EMBL/GenBank/DDBJ whole genome shotgun (WGS) entry which is preliminary data.</text>
</comment>
<keyword evidence="6" id="KW-1185">Reference proteome</keyword>
<evidence type="ECO:0000313" key="5">
    <source>
        <dbReference type="EMBL" id="KAA9004224.1"/>
    </source>
</evidence>
<evidence type="ECO:0000256" key="1">
    <source>
        <dbReference type="ARBA" id="ARBA00023224"/>
    </source>
</evidence>
<keyword evidence="3" id="KW-1133">Transmembrane helix</keyword>
<accession>A0A5J5G9L6</accession>
<dbReference type="InterPro" id="IPR004089">
    <property type="entry name" value="MCPsignal_dom"/>
</dbReference>
<evidence type="ECO:0000313" key="6">
    <source>
        <dbReference type="Proteomes" id="UP000367750"/>
    </source>
</evidence>
<dbReference type="AlphaFoldDB" id="A0A5J5G9L6"/>
<dbReference type="PANTHER" id="PTHR32089">
    <property type="entry name" value="METHYL-ACCEPTING CHEMOTAXIS PROTEIN MCPB"/>
    <property type="match status" value="1"/>
</dbReference>
<evidence type="ECO:0000256" key="3">
    <source>
        <dbReference type="SAM" id="Phobius"/>
    </source>
</evidence>
<evidence type="ECO:0000256" key="2">
    <source>
        <dbReference type="PROSITE-ProRule" id="PRU00284"/>
    </source>
</evidence>
<name>A0A5J5G9L6_9BACL</name>
<protein>
    <recommendedName>
        <fullName evidence="4">Methyl-accepting transducer domain-containing protein</fullName>
    </recommendedName>
</protein>
<dbReference type="EMBL" id="VYKK01000015">
    <property type="protein sequence ID" value="KAA9004224.1"/>
    <property type="molecule type" value="Genomic_DNA"/>
</dbReference>
<dbReference type="Proteomes" id="UP000367750">
    <property type="component" value="Unassembled WGS sequence"/>
</dbReference>
<keyword evidence="1 2" id="KW-0807">Transducer</keyword>
<dbReference type="SUPFAM" id="SSF58104">
    <property type="entry name" value="Methyl-accepting chemotaxis protein (MCP) signaling domain"/>
    <property type="match status" value="1"/>
</dbReference>
<feature type="transmembrane region" description="Helical" evidence="3">
    <location>
        <begin position="160"/>
        <end position="179"/>
    </location>
</feature>
<dbReference type="PROSITE" id="PS50111">
    <property type="entry name" value="CHEMOTAXIS_TRANSDUC_2"/>
    <property type="match status" value="1"/>
</dbReference>
<dbReference type="OrthoDB" id="2166737at2"/>
<organism evidence="5 6">
    <name type="scientific">Paenibacillus spiritus</name>
    <dbReference type="NCBI Taxonomy" id="2496557"/>
    <lineage>
        <taxon>Bacteria</taxon>
        <taxon>Bacillati</taxon>
        <taxon>Bacillota</taxon>
        <taxon>Bacilli</taxon>
        <taxon>Bacillales</taxon>
        <taxon>Paenibacillaceae</taxon>
        <taxon>Paenibacillus</taxon>
    </lineage>
</organism>
<evidence type="ECO:0000259" key="4">
    <source>
        <dbReference type="PROSITE" id="PS50111"/>
    </source>
</evidence>
<feature type="domain" description="Methyl-accepting transducer" evidence="4">
    <location>
        <begin position="219"/>
        <end position="466"/>
    </location>
</feature>